<dbReference type="AlphaFoldDB" id="A0A7C5N8W7"/>
<sequence length="222" mass="25429">MKAGFLKGSIEWRLIAPRLVLFLVMSAVFLGGSLFLWSEAVALQERVAANRRDLAHLKGEIREKSDSLRLAERYQAAYRSLRKRHLVDGIDRLQLIEAINGTRQELAIPEMLYRFDPENVADDYFGLSPRLHRFHVTNHFLEFSLRDETELLHVMRRLRDPLLGFHVVEACEMKRRSEELHLNGGGNVKGRCRFVWLTLRARGEEEPVEADGEAAGGGAYGF</sequence>
<evidence type="ECO:0000313" key="1">
    <source>
        <dbReference type="EMBL" id="HHH13866.1"/>
    </source>
</evidence>
<reference evidence="1" key="1">
    <citation type="journal article" date="2020" name="mSystems">
        <title>Genome- and Community-Level Interaction Insights into Carbon Utilization and Element Cycling Functions of Hydrothermarchaeota in Hydrothermal Sediment.</title>
        <authorList>
            <person name="Zhou Z."/>
            <person name="Liu Y."/>
            <person name="Xu W."/>
            <person name="Pan J."/>
            <person name="Luo Z.H."/>
            <person name="Li M."/>
        </authorList>
    </citation>
    <scope>NUCLEOTIDE SEQUENCE [LARGE SCALE GENOMIC DNA]</scope>
    <source>
        <strain evidence="1">HyVt-535</strain>
    </source>
</reference>
<protein>
    <submittedName>
        <fullName evidence="1">Uncharacterized protein</fullName>
    </submittedName>
</protein>
<accession>A0A7C5N8W7</accession>
<name>A0A7C5N8W7_9GAMM</name>
<proteinExistence type="predicted"/>
<dbReference type="Proteomes" id="UP000886100">
    <property type="component" value="Unassembled WGS sequence"/>
</dbReference>
<organism evidence="1">
    <name type="scientific">Thiolapillus brandeum</name>
    <dbReference type="NCBI Taxonomy" id="1076588"/>
    <lineage>
        <taxon>Bacteria</taxon>
        <taxon>Pseudomonadati</taxon>
        <taxon>Pseudomonadota</taxon>
        <taxon>Gammaproteobacteria</taxon>
        <taxon>Chromatiales</taxon>
        <taxon>Sedimenticolaceae</taxon>
        <taxon>Thiolapillus</taxon>
    </lineage>
</organism>
<dbReference type="EMBL" id="DROM01000392">
    <property type="protein sequence ID" value="HHH13866.1"/>
    <property type="molecule type" value="Genomic_DNA"/>
</dbReference>
<gene>
    <name evidence="1" type="ORF">ENJ98_06475</name>
</gene>
<comment type="caution">
    <text evidence="1">The sequence shown here is derived from an EMBL/GenBank/DDBJ whole genome shotgun (WGS) entry which is preliminary data.</text>
</comment>